<dbReference type="Gene3D" id="2.115.10.20">
    <property type="entry name" value="Glycosyl hydrolase domain, family 43"/>
    <property type="match status" value="1"/>
</dbReference>
<evidence type="ECO:0000256" key="2">
    <source>
        <dbReference type="ARBA" id="ARBA00022729"/>
    </source>
</evidence>
<feature type="signal peptide" evidence="9">
    <location>
        <begin position="1"/>
        <end position="21"/>
    </location>
</feature>
<dbReference type="PANTHER" id="PTHR43817">
    <property type="entry name" value="GLYCOSYL HYDROLASE"/>
    <property type="match status" value="1"/>
</dbReference>
<sequence>MTYWKTLLASALLAGAHGAAAQPAPSSRTFTNPLQVNGPDPWIIRHGGQYYYTNTTGRNLTLWKSKTLEGVKNAPAAVVWTPPATGPNSTQIWAPELHFLAGKWYLYYTASDRANPSDQTRYVFVLENASPDPTTGTWVDKGRVNTKHPGLDGTVFEHGGRRYFVYSAYVGPQSVLAIAPLTNPWTLDATRETTIATPTLAWEKGGGRQILEGPEFLAGRKGQLLLVYSASACWDDNYSLGMLTAAPGADPLQAASWTKAPQPVFHPSAENGVWGTGHNSFTTSPDGRESWLLYHAKAAADGKCEGRSARAQRFAWRPDGTPDFGVPAALGTPQPVPSGE</sequence>
<evidence type="ECO:0000256" key="5">
    <source>
        <dbReference type="PIRSR" id="PIRSR606710-1"/>
    </source>
</evidence>
<evidence type="ECO:0000256" key="8">
    <source>
        <dbReference type="SAM" id="MobiDB-lite"/>
    </source>
</evidence>
<dbReference type="PANTHER" id="PTHR43817:SF1">
    <property type="entry name" value="HYDROLASE, FAMILY 43, PUTATIVE (AFU_ORTHOLOGUE AFUA_3G01660)-RELATED"/>
    <property type="match status" value="1"/>
</dbReference>
<keyword evidence="11" id="KW-1185">Reference proteome</keyword>
<evidence type="ECO:0000256" key="6">
    <source>
        <dbReference type="PIRSR" id="PIRSR606710-2"/>
    </source>
</evidence>
<keyword evidence="4 7" id="KW-0326">Glycosidase</keyword>
<accession>A0A7Y0ADP2</accession>
<dbReference type="EMBL" id="JABBGH010000001">
    <property type="protein sequence ID" value="NML65424.1"/>
    <property type="molecule type" value="Genomic_DNA"/>
</dbReference>
<gene>
    <name evidence="10" type="ORF">HHL22_09430</name>
</gene>
<dbReference type="GO" id="GO:0004553">
    <property type="term" value="F:hydrolase activity, hydrolyzing O-glycosyl compounds"/>
    <property type="evidence" value="ECO:0007669"/>
    <property type="project" value="InterPro"/>
</dbReference>
<feature type="site" description="Important for catalytic activity, responsible for pKa modulation of the active site Glu and correct orientation of both the proton donor and substrate" evidence="6">
    <location>
        <position position="152"/>
    </location>
</feature>
<dbReference type="InterPro" id="IPR006710">
    <property type="entry name" value="Glyco_hydro_43"/>
</dbReference>
<dbReference type="SUPFAM" id="SSF75005">
    <property type="entry name" value="Arabinanase/levansucrase/invertase"/>
    <property type="match status" value="1"/>
</dbReference>
<feature type="chain" id="PRO_5031291198" evidence="9">
    <location>
        <begin position="22"/>
        <end position="340"/>
    </location>
</feature>
<protein>
    <submittedName>
        <fullName evidence="10">Family 43 glycosylhydrolase</fullName>
    </submittedName>
</protein>
<evidence type="ECO:0000313" key="10">
    <source>
        <dbReference type="EMBL" id="NML65424.1"/>
    </source>
</evidence>
<name>A0A7Y0ADP2_9BACT</name>
<dbReference type="InterPro" id="IPR023296">
    <property type="entry name" value="Glyco_hydro_beta-prop_sf"/>
</dbReference>
<comment type="similarity">
    <text evidence="1 7">Belongs to the glycosyl hydrolase 43 family.</text>
</comment>
<keyword evidence="2 9" id="KW-0732">Signal</keyword>
<comment type="caution">
    <text evidence="10">The sequence shown here is derived from an EMBL/GenBank/DDBJ whole genome shotgun (WGS) entry which is preliminary data.</text>
</comment>
<feature type="region of interest" description="Disordered" evidence="8">
    <location>
        <begin position="316"/>
        <end position="340"/>
    </location>
</feature>
<evidence type="ECO:0000256" key="4">
    <source>
        <dbReference type="ARBA" id="ARBA00023295"/>
    </source>
</evidence>
<evidence type="ECO:0000313" key="11">
    <source>
        <dbReference type="Proteomes" id="UP000559626"/>
    </source>
</evidence>
<dbReference type="AlphaFoldDB" id="A0A7Y0ADP2"/>
<evidence type="ECO:0000256" key="7">
    <source>
        <dbReference type="RuleBase" id="RU361187"/>
    </source>
</evidence>
<dbReference type="GO" id="GO:0005975">
    <property type="term" value="P:carbohydrate metabolic process"/>
    <property type="evidence" value="ECO:0007669"/>
    <property type="project" value="InterPro"/>
</dbReference>
<keyword evidence="3 7" id="KW-0378">Hydrolase</keyword>
<evidence type="ECO:0000256" key="1">
    <source>
        <dbReference type="ARBA" id="ARBA00009865"/>
    </source>
</evidence>
<feature type="active site" description="Proton acceptor" evidence="5">
    <location>
        <position position="40"/>
    </location>
</feature>
<dbReference type="RefSeq" id="WP_169530708.1">
    <property type="nucleotide sequence ID" value="NZ_JABBGH010000001.1"/>
</dbReference>
<proteinExistence type="inferred from homology"/>
<evidence type="ECO:0000256" key="9">
    <source>
        <dbReference type="SAM" id="SignalP"/>
    </source>
</evidence>
<dbReference type="Proteomes" id="UP000559626">
    <property type="component" value="Unassembled WGS sequence"/>
</dbReference>
<dbReference type="CDD" id="cd18820">
    <property type="entry name" value="GH43_LbAraf43-like"/>
    <property type="match status" value="1"/>
</dbReference>
<feature type="active site" description="Proton donor" evidence="5">
    <location>
        <position position="212"/>
    </location>
</feature>
<organism evidence="10 11">
    <name type="scientific">Hymenobacter polaris</name>
    <dbReference type="NCBI Taxonomy" id="2682546"/>
    <lineage>
        <taxon>Bacteria</taxon>
        <taxon>Pseudomonadati</taxon>
        <taxon>Bacteroidota</taxon>
        <taxon>Cytophagia</taxon>
        <taxon>Cytophagales</taxon>
        <taxon>Hymenobacteraceae</taxon>
        <taxon>Hymenobacter</taxon>
    </lineage>
</organism>
<reference evidence="10 11" key="1">
    <citation type="submission" date="2020-04" db="EMBL/GenBank/DDBJ databases">
        <title>Hymenobacter polaris sp. nov., isolated from Arctic soil.</title>
        <authorList>
            <person name="Dahal R.H."/>
        </authorList>
    </citation>
    <scope>NUCLEOTIDE SEQUENCE [LARGE SCALE GENOMIC DNA]</scope>
    <source>
        <strain evidence="10 11">RP-2-7</strain>
    </source>
</reference>
<evidence type="ECO:0000256" key="3">
    <source>
        <dbReference type="ARBA" id="ARBA00022801"/>
    </source>
</evidence>
<dbReference type="Pfam" id="PF04616">
    <property type="entry name" value="Glyco_hydro_43"/>
    <property type="match status" value="1"/>
</dbReference>